<dbReference type="InterPro" id="IPR036390">
    <property type="entry name" value="WH_DNA-bd_sf"/>
</dbReference>
<evidence type="ECO:0000256" key="4">
    <source>
        <dbReference type="ARBA" id="ARBA00023163"/>
    </source>
</evidence>
<accession>A0A1J5QIF1</accession>
<dbReference type="Pfam" id="PF03965">
    <property type="entry name" value="Penicillinase_R"/>
    <property type="match status" value="1"/>
</dbReference>
<organism evidence="5">
    <name type="scientific">mine drainage metagenome</name>
    <dbReference type="NCBI Taxonomy" id="410659"/>
    <lineage>
        <taxon>unclassified sequences</taxon>
        <taxon>metagenomes</taxon>
        <taxon>ecological metagenomes</taxon>
    </lineage>
</organism>
<evidence type="ECO:0000256" key="1">
    <source>
        <dbReference type="ARBA" id="ARBA00011046"/>
    </source>
</evidence>
<name>A0A1J5QIF1_9ZZZZ</name>
<gene>
    <name evidence="5" type="ORF">GALL_348820</name>
</gene>
<dbReference type="AlphaFoldDB" id="A0A1J5QIF1"/>
<dbReference type="InterPro" id="IPR005650">
    <property type="entry name" value="BlaI_family"/>
</dbReference>
<dbReference type="GO" id="GO:0045892">
    <property type="term" value="P:negative regulation of DNA-templated transcription"/>
    <property type="evidence" value="ECO:0007669"/>
    <property type="project" value="InterPro"/>
</dbReference>
<comment type="similarity">
    <text evidence="1">Belongs to the BlaI transcriptional regulatory family.</text>
</comment>
<proteinExistence type="inferred from homology"/>
<keyword evidence="2" id="KW-0805">Transcription regulation</keyword>
<evidence type="ECO:0000313" key="5">
    <source>
        <dbReference type="EMBL" id="OIQ83321.1"/>
    </source>
</evidence>
<comment type="caution">
    <text evidence="5">The sequence shown here is derived from an EMBL/GenBank/DDBJ whole genome shotgun (WGS) entry which is preliminary data.</text>
</comment>
<dbReference type="Gene3D" id="1.10.10.10">
    <property type="entry name" value="Winged helix-like DNA-binding domain superfamily/Winged helix DNA-binding domain"/>
    <property type="match status" value="1"/>
</dbReference>
<evidence type="ECO:0000256" key="3">
    <source>
        <dbReference type="ARBA" id="ARBA00023125"/>
    </source>
</evidence>
<reference evidence="5" key="1">
    <citation type="submission" date="2016-10" db="EMBL/GenBank/DDBJ databases">
        <title>Sequence of Gallionella enrichment culture.</title>
        <authorList>
            <person name="Poehlein A."/>
            <person name="Muehling M."/>
            <person name="Daniel R."/>
        </authorList>
    </citation>
    <scope>NUCLEOTIDE SEQUENCE</scope>
</reference>
<keyword evidence="3" id="KW-0238">DNA-binding</keyword>
<keyword evidence="4" id="KW-0804">Transcription</keyword>
<evidence type="ECO:0000256" key="2">
    <source>
        <dbReference type="ARBA" id="ARBA00023015"/>
    </source>
</evidence>
<protein>
    <submittedName>
        <fullName evidence="5">Penicillinase repressor</fullName>
    </submittedName>
</protein>
<sequence>MSTTGARPRGALERQVLACLAVADHPLTVAEVLAELGGDLAYTTVMTTLARLHSKGALVREQLGRAYTYTVAGDAQAMGSSVTAQRMRRLLEAGGDRAGVLTRFVAGLRPEDEQLLAALLAATEHPEPR</sequence>
<dbReference type="GO" id="GO:0003677">
    <property type="term" value="F:DNA binding"/>
    <property type="evidence" value="ECO:0007669"/>
    <property type="project" value="UniProtKB-KW"/>
</dbReference>
<dbReference type="SUPFAM" id="SSF46785">
    <property type="entry name" value="Winged helix' DNA-binding domain"/>
    <property type="match status" value="1"/>
</dbReference>
<dbReference type="EMBL" id="MLJW01000714">
    <property type="protein sequence ID" value="OIQ83321.1"/>
    <property type="molecule type" value="Genomic_DNA"/>
</dbReference>
<dbReference type="InterPro" id="IPR036388">
    <property type="entry name" value="WH-like_DNA-bd_sf"/>
</dbReference>